<gene>
    <name evidence="1" type="ORF">SAMN05192534_11099</name>
</gene>
<name>A0A1G8EX24_9BACI</name>
<accession>A0A1G8EX24</accession>
<dbReference type="Gene3D" id="1.10.340.20">
    <property type="entry name" value="Apc36109-like domain"/>
    <property type="match status" value="1"/>
</dbReference>
<sequence length="95" mass="11168">METKKACNVVKKHIDEWDAMNLLAGGAPLDEYDIETKQIVEALPEIKHFSELAEKIKEIFDNMFDEEHNNDDCLHVAHCIWMELRREEDSVFFSE</sequence>
<dbReference type="OrthoDB" id="2665787at2"/>
<dbReference type="InterPro" id="IPR023162">
    <property type="entry name" value="Apc36109-like_dom_sf"/>
</dbReference>
<dbReference type="AlphaFoldDB" id="A0A1G8EX24"/>
<dbReference type="Pfam" id="PF08958">
    <property type="entry name" value="DUF1871"/>
    <property type="match status" value="1"/>
</dbReference>
<evidence type="ECO:0000313" key="1">
    <source>
        <dbReference type="EMBL" id="SDH74259.1"/>
    </source>
</evidence>
<evidence type="ECO:0000313" key="2">
    <source>
        <dbReference type="Proteomes" id="UP000199163"/>
    </source>
</evidence>
<proteinExistence type="predicted"/>
<protein>
    <recommendedName>
        <fullName evidence="3">DUF1871 domain-containing protein</fullName>
    </recommendedName>
</protein>
<reference evidence="1 2" key="1">
    <citation type="submission" date="2016-10" db="EMBL/GenBank/DDBJ databases">
        <authorList>
            <person name="de Groot N.N."/>
        </authorList>
    </citation>
    <scope>NUCLEOTIDE SEQUENCE [LARGE SCALE GENOMIC DNA]</scope>
    <source>
        <strain evidence="1 2">DSM 21632</strain>
    </source>
</reference>
<dbReference type="SUPFAM" id="SSF116922">
    <property type="entry name" value="YugE-like"/>
    <property type="match status" value="1"/>
</dbReference>
<keyword evidence="2" id="KW-1185">Reference proteome</keyword>
<dbReference type="Proteomes" id="UP000199163">
    <property type="component" value="Unassembled WGS sequence"/>
</dbReference>
<organism evidence="1 2">
    <name type="scientific">Alteribacillus persepolensis</name>
    <dbReference type="NCBI Taxonomy" id="568899"/>
    <lineage>
        <taxon>Bacteria</taxon>
        <taxon>Bacillati</taxon>
        <taxon>Bacillota</taxon>
        <taxon>Bacilli</taxon>
        <taxon>Bacillales</taxon>
        <taxon>Bacillaceae</taxon>
        <taxon>Alteribacillus</taxon>
    </lineage>
</organism>
<dbReference type="EMBL" id="FNDK01000010">
    <property type="protein sequence ID" value="SDH74259.1"/>
    <property type="molecule type" value="Genomic_DNA"/>
</dbReference>
<dbReference type="RefSeq" id="WP_091273488.1">
    <property type="nucleotide sequence ID" value="NZ_FNDK01000010.1"/>
</dbReference>
<dbReference type="InterPro" id="IPR015053">
    <property type="entry name" value="DUF1871"/>
</dbReference>
<evidence type="ECO:0008006" key="3">
    <source>
        <dbReference type="Google" id="ProtNLM"/>
    </source>
</evidence>